<proteinExistence type="predicted"/>
<evidence type="ECO:0000259" key="1">
    <source>
        <dbReference type="Pfam" id="PF05225"/>
    </source>
</evidence>
<reference evidence="2" key="1">
    <citation type="submission" date="2023-03" db="EMBL/GenBank/DDBJ databases">
        <title>Chromosome-level genomes of two armyworms, Mythimna separata and Mythimna loreyi, provide insights into the biosynthesis and reception of sex pheromones.</title>
        <authorList>
            <person name="Zhao H."/>
        </authorList>
    </citation>
    <scope>NUCLEOTIDE SEQUENCE</scope>
    <source>
        <strain evidence="2">BeijingLab</strain>
        <tissue evidence="2">Pupa</tissue>
    </source>
</reference>
<sequence>MPRKRVKVSAKGQSSISQYMEAYDELRTGMSLRTAAEKYNINYVSLLRYKRKREANNDESGESTSMGYIAHNRVFTDPMEKSLSKYLMRCADIYFGLSPKEVRKLGYELAVKYNLKRPSTWDANEMAGEDWFTAFMHRNPELSIRAAQATSMSGATSFNRVNVDAFYDNLQQVMDKNNFEPQDIYNVDETAVTTVQKPDKVVTRRDPLVGDSHDVDVSNPLIQTIRHIPMVPEPFFRILGALWLLGETPEYLTECFPLYLRRMPESCQFRFKIDTAGFTKCIYSIH</sequence>
<accession>A0AAD7YWR6</accession>
<evidence type="ECO:0000313" key="2">
    <source>
        <dbReference type="EMBL" id="KAJ8728992.1"/>
    </source>
</evidence>
<keyword evidence="3" id="KW-1185">Reference proteome</keyword>
<feature type="domain" description="HTH psq-type" evidence="1">
    <location>
        <begin position="27"/>
        <end position="54"/>
    </location>
</feature>
<dbReference type="GO" id="GO:0003677">
    <property type="term" value="F:DNA binding"/>
    <property type="evidence" value="ECO:0007669"/>
    <property type="project" value="InterPro"/>
</dbReference>
<dbReference type="AlphaFoldDB" id="A0AAD7YWR6"/>
<comment type="caution">
    <text evidence="2">The sequence shown here is derived from an EMBL/GenBank/DDBJ whole genome shotgun (WGS) entry which is preliminary data.</text>
</comment>
<dbReference type="EMBL" id="JARGEI010000007">
    <property type="protein sequence ID" value="KAJ8728992.1"/>
    <property type="molecule type" value="Genomic_DNA"/>
</dbReference>
<dbReference type="Proteomes" id="UP001231518">
    <property type="component" value="Chromosome 19"/>
</dbReference>
<name>A0AAD7YWR6_MYTSE</name>
<evidence type="ECO:0000313" key="3">
    <source>
        <dbReference type="Proteomes" id="UP001231518"/>
    </source>
</evidence>
<dbReference type="Pfam" id="PF05225">
    <property type="entry name" value="HTH_psq"/>
    <property type="match status" value="1"/>
</dbReference>
<dbReference type="InterPro" id="IPR007889">
    <property type="entry name" value="HTH_Psq"/>
</dbReference>
<organism evidence="2 3">
    <name type="scientific">Mythimna separata</name>
    <name type="common">Oriental armyworm</name>
    <name type="synonym">Pseudaletia separata</name>
    <dbReference type="NCBI Taxonomy" id="271217"/>
    <lineage>
        <taxon>Eukaryota</taxon>
        <taxon>Metazoa</taxon>
        <taxon>Ecdysozoa</taxon>
        <taxon>Arthropoda</taxon>
        <taxon>Hexapoda</taxon>
        <taxon>Insecta</taxon>
        <taxon>Pterygota</taxon>
        <taxon>Neoptera</taxon>
        <taxon>Endopterygota</taxon>
        <taxon>Lepidoptera</taxon>
        <taxon>Glossata</taxon>
        <taxon>Ditrysia</taxon>
        <taxon>Noctuoidea</taxon>
        <taxon>Noctuidae</taxon>
        <taxon>Noctuinae</taxon>
        <taxon>Hadenini</taxon>
        <taxon>Mythimna</taxon>
    </lineage>
</organism>
<protein>
    <recommendedName>
        <fullName evidence="1">HTH psq-type domain-containing protein</fullName>
    </recommendedName>
</protein>
<gene>
    <name evidence="2" type="ORF">PYW07_006688</name>
</gene>